<evidence type="ECO:0000313" key="3">
    <source>
        <dbReference type="Proteomes" id="UP000078542"/>
    </source>
</evidence>
<feature type="domain" description="Transposable element P transposase-like RNase H" evidence="1">
    <location>
        <begin position="17"/>
        <end position="68"/>
    </location>
</feature>
<reference evidence="2 3" key="1">
    <citation type="submission" date="2016-03" db="EMBL/GenBank/DDBJ databases">
        <title>Cyphomyrmex costatus WGS genome.</title>
        <authorList>
            <person name="Nygaard S."/>
            <person name="Hu H."/>
            <person name="Boomsma J."/>
            <person name="Zhang G."/>
        </authorList>
    </citation>
    <scope>NUCLEOTIDE SEQUENCE [LARGE SCALE GENOMIC DNA]</scope>
    <source>
        <strain evidence="2">MS0001</strain>
        <tissue evidence="2">Whole body</tissue>
    </source>
</reference>
<sequence length="153" mass="18081">MSSPTFHRFTKSLHLIPGVQYTVFEMLKIKVEALSEIYNYCIIRFDEMSLKANLFYNLTRDKVIGFENKRGIFQLWKQPLAYFFQIRQLLASHLLDILYKVHLRNIGLKVVGVISDMGSNFIKLSELLHINIKKDPQKFKPFYLIIYITMKSN</sequence>
<organism evidence="2 3">
    <name type="scientific">Cyphomyrmex costatus</name>
    <dbReference type="NCBI Taxonomy" id="456900"/>
    <lineage>
        <taxon>Eukaryota</taxon>
        <taxon>Metazoa</taxon>
        <taxon>Ecdysozoa</taxon>
        <taxon>Arthropoda</taxon>
        <taxon>Hexapoda</taxon>
        <taxon>Insecta</taxon>
        <taxon>Pterygota</taxon>
        <taxon>Neoptera</taxon>
        <taxon>Endopterygota</taxon>
        <taxon>Hymenoptera</taxon>
        <taxon>Apocrita</taxon>
        <taxon>Aculeata</taxon>
        <taxon>Formicoidea</taxon>
        <taxon>Formicidae</taxon>
        <taxon>Myrmicinae</taxon>
        <taxon>Cyphomyrmex</taxon>
    </lineage>
</organism>
<dbReference type="Pfam" id="PF21787">
    <property type="entry name" value="TNP-like_RNaseH_N"/>
    <property type="match status" value="2"/>
</dbReference>
<accession>A0A195CVQ5</accession>
<feature type="domain" description="Transposable element P transposase-like RNase H" evidence="1">
    <location>
        <begin position="70"/>
        <end position="128"/>
    </location>
</feature>
<evidence type="ECO:0000313" key="2">
    <source>
        <dbReference type="EMBL" id="KYN04756.1"/>
    </source>
</evidence>
<evidence type="ECO:0000259" key="1">
    <source>
        <dbReference type="Pfam" id="PF21787"/>
    </source>
</evidence>
<proteinExistence type="predicted"/>
<dbReference type="Proteomes" id="UP000078542">
    <property type="component" value="Unassembled WGS sequence"/>
</dbReference>
<dbReference type="STRING" id="456900.A0A195CVQ5"/>
<name>A0A195CVQ5_9HYME</name>
<keyword evidence="3" id="KW-1185">Reference proteome</keyword>
<gene>
    <name evidence="2" type="ORF">ALC62_04392</name>
</gene>
<dbReference type="AlphaFoldDB" id="A0A195CVQ5"/>
<dbReference type="EMBL" id="KQ977231">
    <property type="protein sequence ID" value="KYN04756.1"/>
    <property type="molecule type" value="Genomic_DNA"/>
</dbReference>
<dbReference type="InterPro" id="IPR048365">
    <property type="entry name" value="TNP-like_RNaseH_N"/>
</dbReference>
<protein>
    <submittedName>
        <fullName evidence="2">THAP domain-containing protein 9</fullName>
    </submittedName>
</protein>